<comment type="caution">
    <text evidence="4">The sequence shown here is derived from an EMBL/GenBank/DDBJ whole genome shotgun (WGS) entry which is preliminary data.</text>
</comment>
<dbReference type="NCBIfam" id="TIGR01198">
    <property type="entry name" value="pgl"/>
    <property type="match status" value="1"/>
</dbReference>
<evidence type="ECO:0000313" key="5">
    <source>
        <dbReference type="Proteomes" id="UP000444721"/>
    </source>
</evidence>
<evidence type="ECO:0000256" key="1">
    <source>
        <dbReference type="ARBA" id="ARBA00010662"/>
    </source>
</evidence>
<protein>
    <recommendedName>
        <fullName evidence="2">6-phosphogluconolactonase</fullName>
        <shortName evidence="2">6PGL</shortName>
        <ecNumber evidence="2">3.1.1.31</ecNumber>
    </recommendedName>
</protein>
<gene>
    <name evidence="4" type="ORF">FDP41_007707</name>
</gene>
<dbReference type="OMA" id="YDKIVDW"/>
<dbReference type="GeneID" id="68114925"/>
<dbReference type="GO" id="GO:0017057">
    <property type="term" value="F:6-phosphogluconolactonase activity"/>
    <property type="evidence" value="ECO:0007669"/>
    <property type="project" value="UniProtKB-UniRule"/>
</dbReference>
<proteinExistence type="inferred from homology"/>
<comment type="catalytic activity">
    <reaction evidence="2">
        <text>6-phospho-D-glucono-1,5-lactone + H2O = 6-phospho-D-gluconate + H(+)</text>
        <dbReference type="Rhea" id="RHEA:12556"/>
        <dbReference type="ChEBI" id="CHEBI:15377"/>
        <dbReference type="ChEBI" id="CHEBI:15378"/>
        <dbReference type="ChEBI" id="CHEBI:57955"/>
        <dbReference type="ChEBI" id="CHEBI:58759"/>
        <dbReference type="EC" id="3.1.1.31"/>
    </reaction>
</comment>
<name>A0A6A5C9Y5_NAEFO</name>
<dbReference type="GO" id="GO:0005975">
    <property type="term" value="P:carbohydrate metabolic process"/>
    <property type="evidence" value="ECO:0007669"/>
    <property type="project" value="UniProtKB-UniRule"/>
</dbReference>
<dbReference type="InterPro" id="IPR039104">
    <property type="entry name" value="6PGL"/>
</dbReference>
<dbReference type="SUPFAM" id="SSF100950">
    <property type="entry name" value="NagB/RpiA/CoA transferase-like"/>
    <property type="match status" value="1"/>
</dbReference>
<evidence type="ECO:0000313" key="4">
    <source>
        <dbReference type="EMBL" id="KAF0983792.1"/>
    </source>
</evidence>
<dbReference type="EMBL" id="VFQX01000004">
    <property type="protein sequence ID" value="KAF0983792.1"/>
    <property type="molecule type" value="Genomic_DNA"/>
</dbReference>
<dbReference type="PANTHER" id="PTHR11054">
    <property type="entry name" value="6-PHOSPHOGLUCONOLACTONASE"/>
    <property type="match status" value="1"/>
</dbReference>
<dbReference type="InterPro" id="IPR037171">
    <property type="entry name" value="NagB/RpiA_transferase-like"/>
</dbReference>
<sequence length="252" mass="29335">MSKLAYQHHSLTSPQEFNTLCAQSIMERIQNALNKHSRAMIGLSGGSTPIPIYKILSELLKPILPNKNIIFFLMDDRYVPMDHSDSNQKLVLDSLNVTQEQVTLIFPNNKLPIDECVKDYQERLQRELEKQPNQKVTVSTLGMGPDGHTCSIFPSTNKNRDIFCDEFKVVHTTTTQFAVFDRITVNYHFLLKHSEELFMFFRGQDKWKLWKEMEQFILEKRNGSANEDTNDWLKYPCLPFLCMENCVLFSSE</sequence>
<dbReference type="VEuPathDB" id="AmoebaDB:FDP41_007707"/>
<dbReference type="InterPro" id="IPR005900">
    <property type="entry name" value="6-phosphogluconolactonase_DevB"/>
</dbReference>
<keyword evidence="5" id="KW-1185">Reference proteome</keyword>
<dbReference type="GO" id="GO:0006098">
    <property type="term" value="P:pentose-phosphate shunt"/>
    <property type="evidence" value="ECO:0007669"/>
    <property type="project" value="UniProtKB-UniPathway"/>
</dbReference>
<dbReference type="VEuPathDB" id="AmoebaDB:NfTy_006420"/>
<dbReference type="VEuPathDB" id="AmoebaDB:NF0016710"/>
<keyword evidence="2" id="KW-0378">Hydrolase</keyword>
<comment type="pathway">
    <text evidence="2">Carbohydrate degradation; pentose phosphate pathway; D-ribulose 5-phosphate from D-glucose 6-phosphate (oxidative stage): step 2/3.</text>
</comment>
<dbReference type="OrthoDB" id="432544at2759"/>
<accession>A0A6A5C9Y5</accession>
<dbReference type="PANTHER" id="PTHR11054:SF0">
    <property type="entry name" value="6-PHOSPHOGLUCONOLACTONASE"/>
    <property type="match status" value="1"/>
</dbReference>
<dbReference type="EC" id="3.1.1.31" evidence="2"/>
<evidence type="ECO:0000256" key="2">
    <source>
        <dbReference type="RuleBase" id="RU365095"/>
    </source>
</evidence>
<comment type="similarity">
    <text evidence="1 2">Belongs to the glucosamine/galactosamine-6-phosphate isomerase family. 6-phosphogluconolactonase subfamily.</text>
</comment>
<reference evidence="4 5" key="1">
    <citation type="journal article" date="2019" name="Sci. Rep.">
        <title>Nanopore sequencing improves the draft genome of the human pathogenic amoeba Naegleria fowleri.</title>
        <authorList>
            <person name="Liechti N."/>
            <person name="Schurch N."/>
            <person name="Bruggmann R."/>
            <person name="Wittwer M."/>
        </authorList>
    </citation>
    <scope>NUCLEOTIDE SEQUENCE [LARGE SCALE GENOMIC DNA]</scope>
    <source>
        <strain evidence="4 5">ATCC 30894</strain>
    </source>
</reference>
<dbReference type="RefSeq" id="XP_044568505.1">
    <property type="nucleotide sequence ID" value="XM_044711481.1"/>
</dbReference>
<dbReference type="Pfam" id="PF01182">
    <property type="entry name" value="Glucosamine_iso"/>
    <property type="match status" value="1"/>
</dbReference>
<feature type="domain" description="Glucosamine/galactosamine-6-phosphate isomerase" evidence="3">
    <location>
        <begin position="14"/>
        <end position="214"/>
    </location>
</feature>
<comment type="function">
    <text evidence="2">Hydrolysis of 6-phosphogluconolactone to 6-phosphogluconate.</text>
</comment>
<dbReference type="UniPathway" id="UPA00115">
    <property type="reaction ID" value="UER00409"/>
</dbReference>
<dbReference type="InterPro" id="IPR006148">
    <property type="entry name" value="Glc/Gal-6P_isomerase"/>
</dbReference>
<evidence type="ECO:0000259" key="3">
    <source>
        <dbReference type="Pfam" id="PF01182"/>
    </source>
</evidence>
<organism evidence="4 5">
    <name type="scientific">Naegleria fowleri</name>
    <name type="common">Brain eating amoeba</name>
    <dbReference type="NCBI Taxonomy" id="5763"/>
    <lineage>
        <taxon>Eukaryota</taxon>
        <taxon>Discoba</taxon>
        <taxon>Heterolobosea</taxon>
        <taxon>Tetramitia</taxon>
        <taxon>Eutetramitia</taxon>
        <taxon>Vahlkampfiidae</taxon>
        <taxon>Naegleria</taxon>
    </lineage>
</organism>
<dbReference type="AlphaFoldDB" id="A0A6A5C9Y5"/>
<dbReference type="Gene3D" id="3.40.50.1360">
    <property type="match status" value="1"/>
</dbReference>
<dbReference type="Proteomes" id="UP000444721">
    <property type="component" value="Unassembled WGS sequence"/>
</dbReference>